<dbReference type="GO" id="GO:0019901">
    <property type="term" value="F:protein kinase binding"/>
    <property type="evidence" value="ECO:0007669"/>
    <property type="project" value="InterPro"/>
</dbReference>
<dbReference type="OrthoDB" id="337735at2759"/>
<name>A0A2T9YX69_9FUNG</name>
<dbReference type="GO" id="GO:0000307">
    <property type="term" value="C:cyclin-dependent protein kinase holoenzyme complex"/>
    <property type="evidence" value="ECO:0007669"/>
    <property type="project" value="TreeGrafter"/>
</dbReference>
<dbReference type="Proteomes" id="UP000245383">
    <property type="component" value="Unassembled WGS sequence"/>
</dbReference>
<dbReference type="STRING" id="133385.A0A2T9YX69"/>
<feature type="compositionally biased region" description="Polar residues" evidence="1">
    <location>
        <begin position="204"/>
        <end position="213"/>
    </location>
</feature>
<dbReference type="PANTHER" id="PTHR15615:SF117">
    <property type="entry name" value="PHO85 CYCLIN PHO80"/>
    <property type="match status" value="1"/>
</dbReference>
<feature type="region of interest" description="Disordered" evidence="1">
    <location>
        <begin position="189"/>
        <end position="254"/>
    </location>
</feature>
<dbReference type="Pfam" id="PF08613">
    <property type="entry name" value="Cyclin"/>
    <property type="match status" value="1"/>
</dbReference>
<proteinExistence type="predicted"/>
<gene>
    <name evidence="2" type="ORF">BB561_000901</name>
</gene>
<dbReference type="AlphaFoldDB" id="A0A2T9YX69"/>
<dbReference type="GO" id="GO:0005634">
    <property type="term" value="C:nucleus"/>
    <property type="evidence" value="ECO:0007669"/>
    <property type="project" value="TreeGrafter"/>
</dbReference>
<evidence type="ECO:0000256" key="1">
    <source>
        <dbReference type="SAM" id="MobiDB-lite"/>
    </source>
</evidence>
<reference evidence="2 3" key="1">
    <citation type="journal article" date="2018" name="MBio">
        <title>Comparative Genomics Reveals the Core Gene Toolbox for the Fungus-Insect Symbiosis.</title>
        <authorList>
            <person name="Wang Y."/>
            <person name="Stata M."/>
            <person name="Wang W."/>
            <person name="Stajich J.E."/>
            <person name="White M.M."/>
            <person name="Moncalvo J.M."/>
        </authorList>
    </citation>
    <scope>NUCLEOTIDE SEQUENCE [LARGE SCALE GENOMIC DNA]</scope>
    <source>
        <strain evidence="2 3">SWE-8-4</strain>
    </source>
</reference>
<protein>
    <recommendedName>
        <fullName evidence="4">Cyclin</fullName>
    </recommendedName>
</protein>
<keyword evidence="3" id="KW-1185">Reference proteome</keyword>
<accession>A0A2T9YX69</accession>
<evidence type="ECO:0008006" key="4">
    <source>
        <dbReference type="Google" id="ProtNLM"/>
    </source>
</evidence>
<dbReference type="GO" id="GO:0016538">
    <property type="term" value="F:cyclin-dependent protein serine/threonine kinase regulator activity"/>
    <property type="evidence" value="ECO:0007669"/>
    <property type="project" value="TreeGrafter"/>
</dbReference>
<dbReference type="CDD" id="cd20558">
    <property type="entry name" value="CYCLIN_ScPCL7-like"/>
    <property type="match status" value="1"/>
</dbReference>
<dbReference type="EMBL" id="MBFR01000022">
    <property type="protein sequence ID" value="PVU96886.1"/>
    <property type="molecule type" value="Genomic_DNA"/>
</dbReference>
<evidence type="ECO:0000313" key="3">
    <source>
        <dbReference type="Proteomes" id="UP000245383"/>
    </source>
</evidence>
<sequence>MSSYVVLPDTYQHADKDILVTLVYEVLSKVIEYNDKITASASTPASNTQPEKLTRFHSQTFPNISIHEYLDRIVKYTALEPVCLLMLLLYADRIAANSAKNNFVLCSLTAHRFLIAAVSVASKAICDVYCTNSHYAKVGGISSRELSLLEMTIIDALSWHLATSNDTLTMYYKSLVENHPKYTFSVPLSSPKTQISPKYRSLDTPMSQTSTLQPLPIDTCTRASKRKAIEDSLNSNHSSLDSRLDKPKLQQAPL</sequence>
<dbReference type="InterPro" id="IPR013922">
    <property type="entry name" value="Cyclin_PHO80-like"/>
</dbReference>
<dbReference type="SUPFAM" id="SSF47954">
    <property type="entry name" value="Cyclin-like"/>
    <property type="match status" value="1"/>
</dbReference>
<dbReference type="PANTHER" id="PTHR15615">
    <property type="match status" value="1"/>
</dbReference>
<comment type="caution">
    <text evidence="2">The sequence shown here is derived from an EMBL/GenBank/DDBJ whole genome shotgun (WGS) entry which is preliminary data.</text>
</comment>
<dbReference type="InterPro" id="IPR036915">
    <property type="entry name" value="Cyclin-like_sf"/>
</dbReference>
<organism evidence="2 3">
    <name type="scientific">Smittium simulii</name>
    <dbReference type="NCBI Taxonomy" id="133385"/>
    <lineage>
        <taxon>Eukaryota</taxon>
        <taxon>Fungi</taxon>
        <taxon>Fungi incertae sedis</taxon>
        <taxon>Zoopagomycota</taxon>
        <taxon>Kickxellomycotina</taxon>
        <taxon>Harpellomycetes</taxon>
        <taxon>Harpellales</taxon>
        <taxon>Legeriomycetaceae</taxon>
        <taxon>Smittium</taxon>
    </lineage>
</organism>
<dbReference type="Gene3D" id="1.10.472.10">
    <property type="entry name" value="Cyclin-like"/>
    <property type="match status" value="1"/>
</dbReference>
<evidence type="ECO:0000313" key="2">
    <source>
        <dbReference type="EMBL" id="PVU96886.1"/>
    </source>
</evidence>